<evidence type="ECO:0000256" key="5">
    <source>
        <dbReference type="ARBA" id="ARBA00022272"/>
    </source>
</evidence>
<evidence type="ECO:0000256" key="8">
    <source>
        <dbReference type="ARBA" id="ARBA00023141"/>
    </source>
</evidence>
<dbReference type="STRING" id="62101.AB835_06120"/>
<dbReference type="EC" id="5.3.1.24" evidence="4 10"/>
<dbReference type="Gene3D" id="3.20.20.70">
    <property type="entry name" value="Aldolase class I"/>
    <property type="match status" value="1"/>
</dbReference>
<accession>A0A1D2QR21</accession>
<evidence type="ECO:0000256" key="2">
    <source>
        <dbReference type="ARBA" id="ARBA00004664"/>
    </source>
</evidence>
<dbReference type="HAMAP" id="MF_00135">
    <property type="entry name" value="PRAI"/>
    <property type="match status" value="1"/>
</dbReference>
<dbReference type="FunFam" id="3.20.20.70:FF:000075">
    <property type="entry name" value="Tryptophan biosynthesis protein TRP1"/>
    <property type="match status" value="1"/>
</dbReference>
<keyword evidence="8 10" id="KW-0057">Aromatic amino acid biosynthesis</keyword>
<evidence type="ECO:0000313" key="12">
    <source>
        <dbReference type="EMBL" id="ODS23983.1"/>
    </source>
</evidence>
<evidence type="ECO:0000256" key="7">
    <source>
        <dbReference type="ARBA" id="ARBA00022822"/>
    </source>
</evidence>
<sequence length="221" mass="23789">MNPVVNHSDSPRVKICGITTVDDAISAVNAGADAIGMVFYEPSPRYVSIAVAKQIANAVGPFVAIVGLFVNADRVWVEQVLEAVPLQVLQFHGDETAKYCGQFRWPYMKALRMKADLDIVAAIASYPDASAILLDTYRPGLPGGTGATFDWGRVPAPVERHLPIVVAGGLVPDNVQQAIKATQPYAVDVSGGVELSPGRKDPQKIKEFIDNVNTVRYSSRN</sequence>
<dbReference type="Pfam" id="PF00697">
    <property type="entry name" value="PRAI"/>
    <property type="match status" value="1"/>
</dbReference>
<comment type="catalytic activity">
    <reaction evidence="1 10">
        <text>N-(5-phospho-beta-D-ribosyl)anthranilate = 1-(2-carboxyphenylamino)-1-deoxy-D-ribulose 5-phosphate</text>
        <dbReference type="Rhea" id="RHEA:21540"/>
        <dbReference type="ChEBI" id="CHEBI:18277"/>
        <dbReference type="ChEBI" id="CHEBI:58613"/>
        <dbReference type="EC" id="5.3.1.24"/>
    </reaction>
</comment>
<dbReference type="CDD" id="cd00405">
    <property type="entry name" value="PRAI"/>
    <property type="match status" value="1"/>
</dbReference>
<reference evidence="12 13" key="1">
    <citation type="journal article" date="2016" name="Appl. Environ. Microbiol.">
        <title>Lack of Overt Genome Reduction in the Bryostatin-Producing Bryozoan Symbiont "Candidatus Endobugula sertula".</title>
        <authorList>
            <person name="Miller I.J."/>
            <person name="Vanee N."/>
            <person name="Fong S.S."/>
            <person name="Lim-Fong G.E."/>
            <person name="Kwan J.C."/>
        </authorList>
    </citation>
    <scope>NUCLEOTIDE SEQUENCE [LARGE SCALE GENOMIC DNA]</scope>
    <source>
        <strain evidence="12">AB1-4</strain>
    </source>
</reference>
<evidence type="ECO:0000256" key="6">
    <source>
        <dbReference type="ARBA" id="ARBA00022605"/>
    </source>
</evidence>
<evidence type="ECO:0000256" key="1">
    <source>
        <dbReference type="ARBA" id="ARBA00001164"/>
    </source>
</evidence>
<proteinExistence type="inferred from homology"/>
<dbReference type="InterPro" id="IPR001240">
    <property type="entry name" value="PRAI_dom"/>
</dbReference>
<comment type="similarity">
    <text evidence="3 10">Belongs to the TrpF family.</text>
</comment>
<dbReference type="UniPathway" id="UPA00035">
    <property type="reaction ID" value="UER00042"/>
</dbReference>
<dbReference type="EMBL" id="MDLC01000016">
    <property type="protein sequence ID" value="ODS23983.1"/>
    <property type="molecule type" value="Genomic_DNA"/>
</dbReference>
<organism evidence="12 13">
    <name type="scientific">Candidatus Endobugula sertula</name>
    <name type="common">Bugula neritina bacterial symbiont</name>
    <dbReference type="NCBI Taxonomy" id="62101"/>
    <lineage>
        <taxon>Bacteria</taxon>
        <taxon>Pseudomonadati</taxon>
        <taxon>Pseudomonadota</taxon>
        <taxon>Gammaproteobacteria</taxon>
        <taxon>Cellvibrionales</taxon>
        <taxon>Cellvibrionaceae</taxon>
        <taxon>Candidatus Endobugula</taxon>
    </lineage>
</organism>
<comment type="pathway">
    <text evidence="2 10">Amino-acid biosynthesis; L-tryptophan biosynthesis; L-tryptophan from chorismate: step 3/5.</text>
</comment>
<protein>
    <recommendedName>
        <fullName evidence="5 10">N-(5'-phosphoribosyl)anthranilate isomerase</fullName>
        <shortName evidence="10">PRAI</shortName>
        <ecNumber evidence="4 10">5.3.1.24</ecNumber>
    </recommendedName>
</protein>
<dbReference type="SUPFAM" id="SSF51366">
    <property type="entry name" value="Ribulose-phoshate binding barrel"/>
    <property type="match status" value="1"/>
</dbReference>
<dbReference type="InterPro" id="IPR013785">
    <property type="entry name" value="Aldolase_TIM"/>
</dbReference>
<evidence type="ECO:0000256" key="3">
    <source>
        <dbReference type="ARBA" id="ARBA00007571"/>
    </source>
</evidence>
<evidence type="ECO:0000256" key="4">
    <source>
        <dbReference type="ARBA" id="ARBA00012572"/>
    </source>
</evidence>
<evidence type="ECO:0000313" key="13">
    <source>
        <dbReference type="Proteomes" id="UP000242502"/>
    </source>
</evidence>
<dbReference type="GO" id="GO:0004640">
    <property type="term" value="F:phosphoribosylanthranilate isomerase activity"/>
    <property type="evidence" value="ECO:0007669"/>
    <property type="project" value="UniProtKB-UniRule"/>
</dbReference>
<evidence type="ECO:0000256" key="10">
    <source>
        <dbReference type="HAMAP-Rule" id="MF_00135"/>
    </source>
</evidence>
<keyword evidence="7 10" id="KW-0822">Tryptophan biosynthesis</keyword>
<name>A0A1D2QR21_9GAMM</name>
<evidence type="ECO:0000259" key="11">
    <source>
        <dbReference type="Pfam" id="PF00697"/>
    </source>
</evidence>
<comment type="caution">
    <text evidence="12">The sequence shown here is derived from an EMBL/GenBank/DDBJ whole genome shotgun (WGS) entry which is preliminary data.</text>
</comment>
<gene>
    <name evidence="10" type="primary">trpF</name>
    <name evidence="12" type="ORF">AB835_06120</name>
</gene>
<evidence type="ECO:0000256" key="9">
    <source>
        <dbReference type="ARBA" id="ARBA00023235"/>
    </source>
</evidence>
<dbReference type="InterPro" id="IPR011060">
    <property type="entry name" value="RibuloseP-bd_barrel"/>
</dbReference>
<dbReference type="InterPro" id="IPR044643">
    <property type="entry name" value="TrpF_fam"/>
</dbReference>
<keyword evidence="9 10" id="KW-0413">Isomerase</keyword>
<dbReference type="GO" id="GO:0000162">
    <property type="term" value="P:L-tryptophan biosynthetic process"/>
    <property type="evidence" value="ECO:0007669"/>
    <property type="project" value="UniProtKB-UniRule"/>
</dbReference>
<keyword evidence="6 10" id="KW-0028">Amino-acid biosynthesis</keyword>
<dbReference type="Proteomes" id="UP000242502">
    <property type="component" value="Unassembled WGS sequence"/>
</dbReference>
<dbReference type="NCBIfam" id="NF002298">
    <property type="entry name" value="PRK01222.1-4"/>
    <property type="match status" value="1"/>
</dbReference>
<dbReference type="AlphaFoldDB" id="A0A1D2QR21"/>
<dbReference type="PANTHER" id="PTHR42894">
    <property type="entry name" value="N-(5'-PHOSPHORIBOSYL)ANTHRANILATE ISOMERASE"/>
    <property type="match status" value="1"/>
</dbReference>
<feature type="domain" description="N-(5'phosphoribosyl) anthranilate isomerase (PRAI)" evidence="11">
    <location>
        <begin position="13"/>
        <end position="211"/>
    </location>
</feature>
<dbReference type="PANTHER" id="PTHR42894:SF1">
    <property type="entry name" value="N-(5'-PHOSPHORIBOSYL)ANTHRANILATE ISOMERASE"/>
    <property type="match status" value="1"/>
</dbReference>